<gene>
    <name evidence="1" type="ordered locus">HP15_3585</name>
</gene>
<dbReference type="Proteomes" id="UP000007077">
    <property type="component" value="Chromosome"/>
</dbReference>
<name>E4PGP0_MARAH</name>
<evidence type="ECO:0000313" key="2">
    <source>
        <dbReference type="Proteomes" id="UP000007077"/>
    </source>
</evidence>
<sequence length="35" mass="3772">MLGAREGGEQAYMDVLAAVFGSHLLTGLMHLKLKN</sequence>
<organism evidence="1 2">
    <name type="scientific">Marinobacter adhaerens (strain DSM 23420 / HP15)</name>
    <dbReference type="NCBI Taxonomy" id="225937"/>
    <lineage>
        <taxon>Bacteria</taxon>
        <taxon>Pseudomonadati</taxon>
        <taxon>Pseudomonadota</taxon>
        <taxon>Gammaproteobacteria</taxon>
        <taxon>Pseudomonadales</taxon>
        <taxon>Marinobacteraceae</taxon>
        <taxon>Marinobacter</taxon>
    </lineage>
</organism>
<dbReference type="EMBL" id="CP001978">
    <property type="protein sequence ID" value="ADP99349.1"/>
    <property type="molecule type" value="Genomic_DNA"/>
</dbReference>
<dbReference type="KEGG" id="mad:HP15_3585"/>
<reference evidence="2" key="2">
    <citation type="submission" date="2010-02" db="EMBL/GenBank/DDBJ databases">
        <title>Complete genome sequence of Marinobacter adhaerens type strain (HP15).</title>
        <authorList>
            <person name="Gaerdes A.A.M."/>
            <person name="Kaeppel E."/>
            <person name="Shezad A."/>
            <person name="Seebah S."/>
            <person name="Teeling H."/>
            <person name="Yarza P."/>
            <person name="Gloeckner F.O."/>
            <person name="Ullrich M.S."/>
        </authorList>
    </citation>
    <scope>NUCLEOTIDE SEQUENCE [LARGE SCALE GENOMIC DNA]</scope>
    <source>
        <strain evidence="2">DSM 23420 / HP15</strain>
    </source>
</reference>
<proteinExistence type="predicted"/>
<dbReference type="STRING" id="225937.HP15_3585"/>
<accession>E4PGP0</accession>
<dbReference type="HOGENOM" id="CLU_3365778_0_0_6"/>
<evidence type="ECO:0000313" key="1">
    <source>
        <dbReference type="EMBL" id="ADP99349.1"/>
    </source>
</evidence>
<protein>
    <submittedName>
        <fullName evidence="1">Uncharacterized protein</fullName>
    </submittedName>
</protein>
<reference evidence="1 2" key="1">
    <citation type="journal article" date="2010" name="Stand. Genomic Sci.">
        <title>Complete genome sequence of Marinobacter adhaerens type strain (HP15), a diatom-interacting marine microorganism.</title>
        <authorList>
            <person name="Gardes A."/>
            <person name="Kaeppel E."/>
            <person name="Shehzad A."/>
            <person name="Seebah S."/>
            <person name="Teeling H."/>
            <person name="Yarza P."/>
            <person name="Glockner F.O."/>
            <person name="Grossart H.P."/>
            <person name="Ullrich M.S."/>
        </authorList>
    </citation>
    <scope>NUCLEOTIDE SEQUENCE [LARGE SCALE GENOMIC DNA]</scope>
    <source>
        <strain evidence="2">DSM 23420 / HP15</strain>
    </source>
</reference>
<dbReference type="AlphaFoldDB" id="E4PGP0"/>